<dbReference type="Proteomes" id="UP000221511">
    <property type="component" value="Segment"/>
</dbReference>
<reference evidence="1 2" key="1">
    <citation type="submission" date="2016-05" db="EMBL/GenBank/DDBJ databases">
        <title>Campylobacter bacteriophages isolated in Slovenia.</title>
        <authorList>
            <person name="Janez N."/>
            <person name="Peterka M."/>
            <person name="Accetto T."/>
        </authorList>
    </citation>
    <scope>NUCLEOTIDE SEQUENCE [LARGE SCALE GENOMIC DNA]</scope>
</reference>
<proteinExistence type="predicted"/>
<name>A0A1B0XVS7_9CAUD</name>
<dbReference type="EMBL" id="KX229736">
    <property type="protein sequence ID" value="ANH51231.1"/>
    <property type="molecule type" value="Genomic_DNA"/>
</dbReference>
<sequence length="243" mass="26154">MGLNKFDSVDYVLSSGQRPFRYKVSLILPTKIAKISGALYDNAVNILCKGATLPAPSILTTPIGLDGRNINIPTLMKLDNTTNMTFFIDEKSSVRRILEYWHFCIDSGITANEETPSVPGAGVANIVGSVANIGAGFISDITSDIPIIGNAVNSFLGINKGVSGNTDINMTGELKLTLLNYSGNAVGSYTYKNIFPIDVTGSDMQDDQTETINEFSVTFGYTHYVYTKKQESIIDAVTGIVGL</sequence>
<accession>A0A1B0XVS7</accession>
<evidence type="ECO:0000313" key="2">
    <source>
        <dbReference type="Proteomes" id="UP000221511"/>
    </source>
</evidence>
<keyword evidence="2" id="KW-1185">Reference proteome</keyword>
<protein>
    <submittedName>
        <fullName evidence="1">Putative tail tube protein III</fullName>
    </submittedName>
</protein>
<organism evidence="1 2">
    <name type="scientific">Campylobacter phage PC5</name>
    <dbReference type="NCBI Taxonomy" id="1541690"/>
    <lineage>
        <taxon>Viruses</taxon>
        <taxon>Duplodnaviria</taxon>
        <taxon>Heunggongvirae</taxon>
        <taxon>Uroviricota</taxon>
        <taxon>Caudoviricetes</taxon>
        <taxon>Connertonviridae</taxon>
        <taxon>Fletchervirus</taxon>
        <taxon>Fletchervirus PC5</taxon>
    </lineage>
</organism>
<evidence type="ECO:0000313" key="1">
    <source>
        <dbReference type="EMBL" id="ANH51231.1"/>
    </source>
</evidence>
<gene>
    <name evidence="1" type="ORF">PC5_00112</name>
</gene>